<dbReference type="InterPro" id="IPR011737">
    <property type="entry name" value="CHP02206_TP0381"/>
</dbReference>
<gene>
    <name evidence="2" type="ORF">H8E29_08640</name>
</gene>
<dbReference type="NCBIfam" id="TIGR02206">
    <property type="entry name" value="intg_mem_TP0381"/>
    <property type="match status" value="1"/>
</dbReference>
<feature type="transmembrane region" description="Helical" evidence="1">
    <location>
        <begin position="124"/>
        <end position="146"/>
    </location>
</feature>
<dbReference type="Pfam" id="PF14808">
    <property type="entry name" value="TMEM164"/>
    <property type="match status" value="1"/>
</dbReference>
<accession>A0A8J6NHI8</accession>
<feature type="transmembrane region" description="Helical" evidence="1">
    <location>
        <begin position="97"/>
        <end position="115"/>
    </location>
</feature>
<keyword evidence="1" id="KW-1133">Transmembrane helix</keyword>
<name>A0A8J6NHI8_9CHLR</name>
<feature type="transmembrane region" description="Helical" evidence="1">
    <location>
        <begin position="152"/>
        <end position="171"/>
    </location>
</feature>
<feature type="transmembrane region" description="Helical" evidence="1">
    <location>
        <begin position="31"/>
        <end position="54"/>
    </location>
</feature>
<feature type="transmembrane region" description="Helical" evidence="1">
    <location>
        <begin position="66"/>
        <end position="85"/>
    </location>
</feature>
<sequence>MDANQILQIITDFLGEYITPYLISDYQGDPFVLFDLFHLAALGGITLAILLIIISRNKFYRKNKENFRDTVAAILIINEISWHTWAYFYDEWTIQKMLPLHICSILVWLSALMLIKKSYKLYEFVYFLGIGGALQALLTPDAGIYGFPHFRFFQTFISHGFIIIAAIYMTVVEKMRPTWKSLLRVFVITNIYLAVVFGINTLIGSNYLYLNHKPPTASLLDLLPDWPVYLLYMEALGIATCLLLYLPFFTKDTWSKLRDESALKRAGGTRLDDFR</sequence>
<comment type="caution">
    <text evidence="2">The sequence shown here is derived from an EMBL/GenBank/DDBJ whole genome shotgun (WGS) entry which is preliminary data.</text>
</comment>
<evidence type="ECO:0000313" key="2">
    <source>
        <dbReference type="EMBL" id="MBC8335316.1"/>
    </source>
</evidence>
<feature type="transmembrane region" description="Helical" evidence="1">
    <location>
        <begin position="183"/>
        <end position="209"/>
    </location>
</feature>
<keyword evidence="1" id="KW-0812">Transmembrane</keyword>
<reference evidence="2 3" key="1">
    <citation type="submission" date="2020-08" db="EMBL/GenBank/DDBJ databases">
        <title>Bridging the membrane lipid divide: bacteria of the FCB group superphylum have the potential to synthesize archaeal ether lipids.</title>
        <authorList>
            <person name="Villanueva L."/>
            <person name="Von Meijenfeldt F.A.B."/>
            <person name="Westbye A.B."/>
            <person name="Yadav S."/>
            <person name="Hopmans E.C."/>
            <person name="Dutilh B.E."/>
            <person name="Sinninghe Damste J.S."/>
        </authorList>
    </citation>
    <scope>NUCLEOTIDE SEQUENCE [LARGE SCALE GENOMIC DNA]</scope>
    <source>
        <strain evidence="2">NIOZ-UU36</strain>
    </source>
</reference>
<dbReference type="Proteomes" id="UP000614469">
    <property type="component" value="Unassembled WGS sequence"/>
</dbReference>
<dbReference type="EMBL" id="JACNJN010000102">
    <property type="protein sequence ID" value="MBC8335316.1"/>
    <property type="molecule type" value="Genomic_DNA"/>
</dbReference>
<keyword evidence="1" id="KW-0472">Membrane</keyword>
<dbReference type="AlphaFoldDB" id="A0A8J6NHI8"/>
<organism evidence="2 3">
    <name type="scientific">Candidatus Desulfolinea nitratireducens</name>
    <dbReference type="NCBI Taxonomy" id="2841698"/>
    <lineage>
        <taxon>Bacteria</taxon>
        <taxon>Bacillati</taxon>
        <taxon>Chloroflexota</taxon>
        <taxon>Anaerolineae</taxon>
        <taxon>Anaerolineales</taxon>
        <taxon>Anaerolineales incertae sedis</taxon>
        <taxon>Candidatus Desulfolinea</taxon>
    </lineage>
</organism>
<protein>
    <submittedName>
        <fullName evidence="2">TIGR02206 family membrane protein</fullName>
    </submittedName>
</protein>
<feature type="transmembrane region" description="Helical" evidence="1">
    <location>
        <begin position="229"/>
        <end position="248"/>
    </location>
</feature>
<evidence type="ECO:0000256" key="1">
    <source>
        <dbReference type="SAM" id="Phobius"/>
    </source>
</evidence>
<proteinExistence type="predicted"/>
<evidence type="ECO:0000313" key="3">
    <source>
        <dbReference type="Proteomes" id="UP000614469"/>
    </source>
</evidence>